<dbReference type="SUPFAM" id="SSF53474">
    <property type="entry name" value="alpha/beta-Hydrolases"/>
    <property type="match status" value="1"/>
</dbReference>
<name>A0A5N5X2I3_9EURO</name>
<gene>
    <name evidence="1" type="ORF">BDV29DRAFT_201471</name>
</gene>
<evidence type="ECO:0000313" key="1">
    <source>
        <dbReference type="EMBL" id="KAB8074195.1"/>
    </source>
</evidence>
<dbReference type="Proteomes" id="UP000326565">
    <property type="component" value="Unassembled WGS sequence"/>
</dbReference>
<dbReference type="AlphaFoldDB" id="A0A5N5X2I3"/>
<dbReference type="InterPro" id="IPR029058">
    <property type="entry name" value="AB_hydrolase_fold"/>
</dbReference>
<dbReference type="EMBL" id="ML732214">
    <property type="protein sequence ID" value="KAB8074195.1"/>
    <property type="molecule type" value="Genomic_DNA"/>
</dbReference>
<protein>
    <recommendedName>
        <fullName evidence="3">Indole-diterpene biosynthesis protein PaxU</fullName>
    </recommendedName>
</protein>
<proteinExistence type="predicted"/>
<dbReference type="PANTHER" id="PTHR12265:SF36">
    <property type="entry name" value="P450, PUTATIVE (EUROFUNG)-RELATED"/>
    <property type="match status" value="1"/>
</dbReference>
<reference evidence="1 2" key="1">
    <citation type="submission" date="2019-04" db="EMBL/GenBank/DDBJ databases">
        <title>Friends and foes A comparative genomics study of 23 Aspergillus species from section Flavi.</title>
        <authorList>
            <consortium name="DOE Joint Genome Institute"/>
            <person name="Kjaerbolling I."/>
            <person name="Vesth T."/>
            <person name="Frisvad J.C."/>
            <person name="Nybo J.L."/>
            <person name="Theobald S."/>
            <person name="Kildgaard S."/>
            <person name="Isbrandt T."/>
            <person name="Kuo A."/>
            <person name="Sato A."/>
            <person name="Lyhne E.K."/>
            <person name="Kogle M.E."/>
            <person name="Wiebenga A."/>
            <person name="Kun R.S."/>
            <person name="Lubbers R.J."/>
            <person name="Makela M.R."/>
            <person name="Barry K."/>
            <person name="Chovatia M."/>
            <person name="Clum A."/>
            <person name="Daum C."/>
            <person name="Haridas S."/>
            <person name="He G."/>
            <person name="LaButti K."/>
            <person name="Lipzen A."/>
            <person name="Mondo S."/>
            <person name="Riley R."/>
            <person name="Salamov A."/>
            <person name="Simmons B.A."/>
            <person name="Magnuson J.K."/>
            <person name="Henrissat B."/>
            <person name="Mortensen U.H."/>
            <person name="Larsen T.O."/>
            <person name="Devries R.P."/>
            <person name="Grigoriev I.V."/>
            <person name="Machida M."/>
            <person name="Baker S.E."/>
            <person name="Andersen M.R."/>
        </authorList>
    </citation>
    <scope>NUCLEOTIDE SEQUENCE [LARGE SCALE GENOMIC DNA]</scope>
    <source>
        <strain evidence="1 2">CBS 151.66</strain>
    </source>
</reference>
<evidence type="ECO:0000313" key="2">
    <source>
        <dbReference type="Proteomes" id="UP000326565"/>
    </source>
</evidence>
<keyword evidence="2" id="KW-1185">Reference proteome</keyword>
<organism evidence="1 2">
    <name type="scientific">Aspergillus leporis</name>
    <dbReference type="NCBI Taxonomy" id="41062"/>
    <lineage>
        <taxon>Eukaryota</taxon>
        <taxon>Fungi</taxon>
        <taxon>Dikarya</taxon>
        <taxon>Ascomycota</taxon>
        <taxon>Pezizomycotina</taxon>
        <taxon>Eurotiomycetes</taxon>
        <taxon>Eurotiomycetidae</taxon>
        <taxon>Eurotiales</taxon>
        <taxon>Aspergillaceae</taxon>
        <taxon>Aspergillus</taxon>
        <taxon>Aspergillus subgen. Circumdati</taxon>
    </lineage>
</organism>
<sequence>MAPSTEDPLSQYTKLSPSIYIQEPTANNATTSPYPKTIILSFWMNAPPRALSKYVQEYTHLAPQARIIIILSSSSDFILRFTEKAQQTRLAPAVIAIQASSKDPVFIHMFSNGGVFTTINLLEAYQKTTGQSLRISATVLDSAPGTATVSGALKAFSYVLPRLWVLRVLSRFLLWVFLSVGAVFRRVVGVEDAVSVARKKINDSGLLVCEGELKRCYVYSEGDDLVQWGDVERHADEAEGKGWVVRREKFEGSGHVAHMRADPERYWGIVRSYLD</sequence>
<dbReference type="InterPro" id="IPR008547">
    <property type="entry name" value="DUF829_TMEM53"/>
</dbReference>
<evidence type="ECO:0008006" key="3">
    <source>
        <dbReference type="Google" id="ProtNLM"/>
    </source>
</evidence>
<dbReference type="PANTHER" id="PTHR12265">
    <property type="entry name" value="TRANSMEMBRANE PROTEIN 53"/>
    <property type="match status" value="1"/>
</dbReference>
<dbReference type="OrthoDB" id="77878at2759"/>
<dbReference type="Pfam" id="PF05705">
    <property type="entry name" value="DUF829"/>
    <property type="match status" value="1"/>
</dbReference>
<accession>A0A5N5X2I3</accession>